<dbReference type="EMBL" id="KN823243">
    <property type="protein sequence ID" value="KIO19060.1"/>
    <property type="molecule type" value="Genomic_DNA"/>
</dbReference>
<reference evidence="3" key="2">
    <citation type="submission" date="2015-01" db="EMBL/GenBank/DDBJ databases">
        <title>Evolutionary Origins and Diversification of the Mycorrhizal Mutualists.</title>
        <authorList>
            <consortium name="DOE Joint Genome Institute"/>
            <consortium name="Mycorrhizal Genomics Consortium"/>
            <person name="Kohler A."/>
            <person name="Kuo A."/>
            <person name="Nagy L.G."/>
            <person name="Floudas D."/>
            <person name="Copeland A."/>
            <person name="Barry K.W."/>
            <person name="Cichocki N."/>
            <person name="Veneault-Fourrey C."/>
            <person name="LaButti K."/>
            <person name="Lindquist E.A."/>
            <person name="Lipzen A."/>
            <person name="Lundell T."/>
            <person name="Morin E."/>
            <person name="Murat C."/>
            <person name="Riley R."/>
            <person name="Ohm R."/>
            <person name="Sun H."/>
            <person name="Tunlid A."/>
            <person name="Henrissat B."/>
            <person name="Grigoriev I.V."/>
            <person name="Hibbett D.S."/>
            <person name="Martin F."/>
        </authorList>
    </citation>
    <scope>NUCLEOTIDE SEQUENCE [LARGE SCALE GENOMIC DNA]</scope>
    <source>
        <strain evidence="3">MUT 4182</strain>
    </source>
</reference>
<dbReference type="InterPro" id="IPR046496">
    <property type="entry name" value="DUF6589"/>
</dbReference>
<feature type="domain" description="DUF6589" evidence="1">
    <location>
        <begin position="101"/>
        <end position="261"/>
    </location>
</feature>
<proteinExistence type="predicted"/>
<dbReference type="OrthoDB" id="3251235at2759"/>
<dbReference type="HOGENOM" id="CLU_007061_0_0_1"/>
<evidence type="ECO:0000313" key="3">
    <source>
        <dbReference type="Proteomes" id="UP000054248"/>
    </source>
</evidence>
<protein>
    <recommendedName>
        <fullName evidence="1">DUF6589 domain-containing protein</fullName>
    </recommendedName>
</protein>
<name>A0A0C3PVR0_9AGAM</name>
<dbReference type="AlphaFoldDB" id="A0A0C3PVR0"/>
<keyword evidence="3" id="KW-1185">Reference proteome</keyword>
<reference evidence="2 3" key="1">
    <citation type="submission" date="2014-04" db="EMBL/GenBank/DDBJ databases">
        <authorList>
            <consortium name="DOE Joint Genome Institute"/>
            <person name="Kuo A."/>
            <person name="Girlanda M."/>
            <person name="Perotto S."/>
            <person name="Kohler A."/>
            <person name="Nagy L.G."/>
            <person name="Floudas D."/>
            <person name="Copeland A."/>
            <person name="Barry K.W."/>
            <person name="Cichocki N."/>
            <person name="Veneault-Fourrey C."/>
            <person name="LaButti K."/>
            <person name="Lindquist E.A."/>
            <person name="Lipzen A."/>
            <person name="Lundell T."/>
            <person name="Morin E."/>
            <person name="Murat C."/>
            <person name="Sun H."/>
            <person name="Tunlid A."/>
            <person name="Henrissat B."/>
            <person name="Grigoriev I.V."/>
            <person name="Hibbett D.S."/>
            <person name="Martin F."/>
            <person name="Nordberg H.P."/>
            <person name="Cantor M.N."/>
            <person name="Hua S.X."/>
        </authorList>
    </citation>
    <scope>NUCLEOTIDE SEQUENCE [LARGE SCALE GENOMIC DNA]</scope>
    <source>
        <strain evidence="2 3">MUT 4182</strain>
    </source>
</reference>
<dbReference type="Proteomes" id="UP000054248">
    <property type="component" value="Unassembled WGS sequence"/>
</dbReference>
<evidence type="ECO:0000313" key="2">
    <source>
        <dbReference type="EMBL" id="KIO19060.1"/>
    </source>
</evidence>
<gene>
    <name evidence="2" type="ORF">M407DRAFT_83263</name>
</gene>
<feature type="non-terminal residue" evidence="2">
    <location>
        <position position="263"/>
    </location>
</feature>
<dbReference type="STRING" id="1051891.A0A0C3PVR0"/>
<organism evidence="2 3">
    <name type="scientific">Tulasnella calospora MUT 4182</name>
    <dbReference type="NCBI Taxonomy" id="1051891"/>
    <lineage>
        <taxon>Eukaryota</taxon>
        <taxon>Fungi</taxon>
        <taxon>Dikarya</taxon>
        <taxon>Basidiomycota</taxon>
        <taxon>Agaricomycotina</taxon>
        <taxon>Agaricomycetes</taxon>
        <taxon>Cantharellales</taxon>
        <taxon>Tulasnellaceae</taxon>
        <taxon>Tulasnella</taxon>
    </lineage>
</organism>
<sequence>MHQLGITLSLKWSQNVVGTLSEDNLLRMAQDLLDCAFFTSGDNVNIRERVFSQRLHNRNRFDSGTAVTVFVTEHPPLHPNLAVEYRRLHGKHATIGYPDFYNPEALIRLQNLKEYHILNVLLMSPYFDHYGHKKHPLLKPPPSVSLAASGTSNAMKMYVLKTMKIDQSSLEGNVQWVMEAIKQIGYARSLDTKKALATSTIIPIVGDELTHKCLRRLRRLRGRDHNGVERLDFADPVFGWFHAEMALAQALWQLHSGSRLGTG</sequence>
<evidence type="ECO:0000259" key="1">
    <source>
        <dbReference type="Pfam" id="PF20231"/>
    </source>
</evidence>
<accession>A0A0C3PVR0</accession>
<dbReference type="Pfam" id="PF20231">
    <property type="entry name" value="DUF6589"/>
    <property type="match status" value="1"/>
</dbReference>